<evidence type="ECO:0000256" key="2">
    <source>
        <dbReference type="ARBA" id="ARBA00022857"/>
    </source>
</evidence>
<dbReference type="Gene3D" id="3.90.25.10">
    <property type="entry name" value="UDP-galactose 4-epimerase, domain 1"/>
    <property type="match status" value="1"/>
</dbReference>
<name>A0ABR3QCR4_9TREE</name>
<reference evidence="4 5" key="1">
    <citation type="submission" date="2023-08" db="EMBL/GenBank/DDBJ databases">
        <title>Annotated Genome Sequence of Vanrija albida AlHP1.</title>
        <authorList>
            <person name="Herzog R."/>
        </authorList>
    </citation>
    <scope>NUCLEOTIDE SEQUENCE [LARGE SCALE GENOMIC DNA]</scope>
    <source>
        <strain evidence="4 5">AlHP1</strain>
    </source>
</reference>
<dbReference type="InterPro" id="IPR008030">
    <property type="entry name" value="NmrA-like"/>
</dbReference>
<gene>
    <name evidence="4" type="ORF">Q8F55_000255</name>
</gene>
<dbReference type="PANTHER" id="PTHR42748">
    <property type="entry name" value="NITROGEN METABOLITE REPRESSION PROTEIN NMRA FAMILY MEMBER"/>
    <property type="match status" value="1"/>
</dbReference>
<dbReference type="Pfam" id="PF05368">
    <property type="entry name" value="NmrA"/>
    <property type="match status" value="1"/>
</dbReference>
<evidence type="ECO:0000313" key="4">
    <source>
        <dbReference type="EMBL" id="KAL1412509.1"/>
    </source>
</evidence>
<accession>A0ABR3QCR4</accession>
<dbReference type="InterPro" id="IPR051164">
    <property type="entry name" value="NmrA-like_oxidored"/>
</dbReference>
<organism evidence="4 5">
    <name type="scientific">Vanrija albida</name>
    <dbReference type="NCBI Taxonomy" id="181172"/>
    <lineage>
        <taxon>Eukaryota</taxon>
        <taxon>Fungi</taxon>
        <taxon>Dikarya</taxon>
        <taxon>Basidiomycota</taxon>
        <taxon>Agaricomycotina</taxon>
        <taxon>Tremellomycetes</taxon>
        <taxon>Trichosporonales</taxon>
        <taxon>Trichosporonaceae</taxon>
        <taxon>Vanrija</taxon>
    </lineage>
</organism>
<evidence type="ECO:0000313" key="5">
    <source>
        <dbReference type="Proteomes" id="UP001565368"/>
    </source>
</evidence>
<dbReference type="PANTHER" id="PTHR42748:SF7">
    <property type="entry name" value="NMRA LIKE REDOX SENSOR 1-RELATED"/>
    <property type="match status" value="1"/>
</dbReference>
<dbReference type="GeneID" id="95981298"/>
<sequence length="292" mass="31238">MTPPKLKNILVMGATGDQGGAVIKYLSKQHGHIILGVSRDPFSEAAKRVEQTPGVMVVFGDAADARSLFLHGPVDGVFLMLHSATPDELAHTKSIADAAVKFGAKYIVYSGVDLSGVDRTGIDGFDIKRDAWDYIKTLPIPATYLGPAGFMETLTWPGFAAYTQDWDAAYVHKYVCTDDIGHVAADCLADPERYAGREIMLAGDAVSRGDVKAAVEERTGRPLASAGGIDHAFARHLFEQLHKHPFEADPGALRKEFPYLHDLRSWLQTVDKDKIAPAAAGAGAAAPAGAAK</sequence>
<evidence type="ECO:0000259" key="3">
    <source>
        <dbReference type="Pfam" id="PF05368"/>
    </source>
</evidence>
<dbReference type="InterPro" id="IPR036291">
    <property type="entry name" value="NAD(P)-bd_dom_sf"/>
</dbReference>
<protein>
    <recommendedName>
        <fullName evidence="3">NmrA-like domain-containing protein</fullName>
    </recommendedName>
</protein>
<evidence type="ECO:0000256" key="1">
    <source>
        <dbReference type="ARBA" id="ARBA00006328"/>
    </source>
</evidence>
<dbReference type="EMBL" id="JBBXJM010000001">
    <property type="protein sequence ID" value="KAL1412509.1"/>
    <property type="molecule type" value="Genomic_DNA"/>
</dbReference>
<dbReference type="Gene3D" id="3.40.50.720">
    <property type="entry name" value="NAD(P)-binding Rossmann-like Domain"/>
    <property type="match status" value="1"/>
</dbReference>
<keyword evidence="5" id="KW-1185">Reference proteome</keyword>
<comment type="caution">
    <text evidence="4">The sequence shown here is derived from an EMBL/GenBank/DDBJ whole genome shotgun (WGS) entry which is preliminary data.</text>
</comment>
<dbReference type="Proteomes" id="UP001565368">
    <property type="component" value="Unassembled WGS sequence"/>
</dbReference>
<proteinExistence type="inferred from homology"/>
<feature type="domain" description="NmrA-like" evidence="3">
    <location>
        <begin position="7"/>
        <end position="224"/>
    </location>
</feature>
<dbReference type="SUPFAM" id="SSF51735">
    <property type="entry name" value="NAD(P)-binding Rossmann-fold domains"/>
    <property type="match status" value="1"/>
</dbReference>
<comment type="similarity">
    <text evidence="1">Belongs to the NmrA-type oxidoreductase family.</text>
</comment>
<keyword evidence="2" id="KW-0521">NADP</keyword>
<dbReference type="RefSeq" id="XP_069212453.1">
    <property type="nucleotide sequence ID" value="XM_069348909.1"/>
</dbReference>